<sequence>MKYFLIIPYVFYIHFASAQEFYEVDVEVRENSYVVNNTAVDMIAKENYASAARILEKVIEEDPSFHAAYLNYYRAGSQLDDKKEKVILVLRKGLEIFKEDDEMAYYLGNLLQKENRFDEAIKAYSEAIAYSKINGEDFPLVWAYYFNRGNCFLKTNQHSKAILDYDYALALSPKNADILTNRGFCHYKTNNQSAACTDWSMATELGSKQTPRYIQSFCQ</sequence>
<keyword evidence="1" id="KW-0677">Repeat</keyword>
<protein>
    <submittedName>
        <fullName evidence="4">Tetratricopeptide repeat protein</fullName>
    </submittedName>
</protein>
<evidence type="ECO:0000313" key="4">
    <source>
        <dbReference type="EMBL" id="MFD2201102.1"/>
    </source>
</evidence>
<proteinExistence type="predicted"/>
<evidence type="ECO:0000256" key="3">
    <source>
        <dbReference type="PROSITE-ProRule" id="PRU00339"/>
    </source>
</evidence>
<dbReference type="SMART" id="SM00028">
    <property type="entry name" value="TPR"/>
    <property type="match status" value="4"/>
</dbReference>
<dbReference type="InterPro" id="IPR050498">
    <property type="entry name" value="Ycf3"/>
</dbReference>
<evidence type="ECO:0000313" key="5">
    <source>
        <dbReference type="Proteomes" id="UP001597414"/>
    </source>
</evidence>
<dbReference type="PANTHER" id="PTHR44858:SF1">
    <property type="entry name" value="UDP-N-ACETYLGLUCOSAMINE--PEPTIDE N-ACETYLGLUCOSAMINYLTRANSFERASE SPINDLY-RELATED"/>
    <property type="match status" value="1"/>
</dbReference>
<dbReference type="InterPro" id="IPR019734">
    <property type="entry name" value="TPR_rpt"/>
</dbReference>
<dbReference type="PROSITE" id="PS50005">
    <property type="entry name" value="TPR"/>
    <property type="match status" value="2"/>
</dbReference>
<feature type="repeat" description="TPR" evidence="3">
    <location>
        <begin position="142"/>
        <end position="175"/>
    </location>
</feature>
<organism evidence="4 5">
    <name type="scientific">Shivajiella indica</name>
    <dbReference type="NCBI Taxonomy" id="872115"/>
    <lineage>
        <taxon>Bacteria</taxon>
        <taxon>Pseudomonadati</taxon>
        <taxon>Bacteroidota</taxon>
        <taxon>Cytophagia</taxon>
        <taxon>Cytophagales</taxon>
        <taxon>Cyclobacteriaceae</taxon>
        <taxon>Shivajiella</taxon>
    </lineage>
</organism>
<keyword evidence="2 3" id="KW-0802">TPR repeat</keyword>
<dbReference type="Pfam" id="PF13432">
    <property type="entry name" value="TPR_16"/>
    <property type="match status" value="1"/>
</dbReference>
<dbReference type="Gene3D" id="1.25.40.10">
    <property type="entry name" value="Tetratricopeptide repeat domain"/>
    <property type="match status" value="2"/>
</dbReference>
<dbReference type="Proteomes" id="UP001597414">
    <property type="component" value="Unassembled WGS sequence"/>
</dbReference>
<dbReference type="SUPFAM" id="SSF48452">
    <property type="entry name" value="TPR-like"/>
    <property type="match status" value="2"/>
</dbReference>
<feature type="repeat" description="TPR" evidence="3">
    <location>
        <begin position="101"/>
        <end position="134"/>
    </location>
</feature>
<evidence type="ECO:0000256" key="2">
    <source>
        <dbReference type="ARBA" id="ARBA00022803"/>
    </source>
</evidence>
<name>A0ABW5B5E0_9BACT</name>
<dbReference type="InterPro" id="IPR011990">
    <property type="entry name" value="TPR-like_helical_dom_sf"/>
</dbReference>
<keyword evidence="5" id="KW-1185">Reference proteome</keyword>
<accession>A0ABW5B5E0</accession>
<reference evidence="5" key="1">
    <citation type="journal article" date="2019" name="Int. J. Syst. Evol. Microbiol.">
        <title>The Global Catalogue of Microorganisms (GCM) 10K type strain sequencing project: providing services to taxonomists for standard genome sequencing and annotation.</title>
        <authorList>
            <consortium name="The Broad Institute Genomics Platform"/>
            <consortium name="The Broad Institute Genome Sequencing Center for Infectious Disease"/>
            <person name="Wu L."/>
            <person name="Ma J."/>
        </authorList>
    </citation>
    <scope>NUCLEOTIDE SEQUENCE [LARGE SCALE GENOMIC DNA]</scope>
    <source>
        <strain evidence="5">KCTC 19812</strain>
    </source>
</reference>
<evidence type="ECO:0000256" key="1">
    <source>
        <dbReference type="ARBA" id="ARBA00022737"/>
    </source>
</evidence>
<comment type="caution">
    <text evidence="4">The sequence shown here is derived from an EMBL/GenBank/DDBJ whole genome shotgun (WGS) entry which is preliminary data.</text>
</comment>
<dbReference type="PANTHER" id="PTHR44858">
    <property type="entry name" value="TETRATRICOPEPTIDE REPEAT PROTEIN 6"/>
    <property type="match status" value="1"/>
</dbReference>
<dbReference type="EMBL" id="JBHUIV010000010">
    <property type="protein sequence ID" value="MFD2201102.1"/>
    <property type="molecule type" value="Genomic_DNA"/>
</dbReference>
<gene>
    <name evidence="4" type="ORF">ACFSKV_05965</name>
</gene>
<dbReference type="RefSeq" id="WP_380801003.1">
    <property type="nucleotide sequence ID" value="NZ_JBHUIV010000010.1"/>
</dbReference>